<dbReference type="Pfam" id="PF00590">
    <property type="entry name" value="TP_methylase"/>
    <property type="match status" value="1"/>
</dbReference>
<feature type="active site" description="Proton acceptor" evidence="14">
    <location>
        <position position="275"/>
    </location>
</feature>
<evidence type="ECO:0000256" key="3">
    <source>
        <dbReference type="ARBA" id="ARBA00022573"/>
    </source>
</evidence>
<evidence type="ECO:0000256" key="12">
    <source>
        <dbReference type="ARBA" id="ARBA00025705"/>
    </source>
</evidence>
<dbReference type="NCBIfam" id="TIGR01470">
    <property type="entry name" value="cysG_Nterm"/>
    <property type="match status" value="1"/>
</dbReference>
<keyword evidence="4" id="KW-0489">Methyltransferase</keyword>
<dbReference type="GO" id="GO:0043115">
    <property type="term" value="F:precorrin-2 dehydrogenase activity"/>
    <property type="evidence" value="ECO:0007669"/>
    <property type="project" value="UniProtKB-EC"/>
</dbReference>
<dbReference type="PANTHER" id="PTHR45790">
    <property type="entry name" value="SIROHEME SYNTHASE-RELATED"/>
    <property type="match status" value="1"/>
</dbReference>
<dbReference type="SUPFAM" id="SSF75615">
    <property type="entry name" value="Siroheme synthase middle domains-like"/>
    <property type="match status" value="1"/>
</dbReference>
<proteinExistence type="inferred from homology"/>
<dbReference type="InterPro" id="IPR036291">
    <property type="entry name" value="NAD(P)-bd_dom_sf"/>
</dbReference>
<comment type="catalytic activity">
    <reaction evidence="13">
        <text>precorrin-2 + NAD(+) = sirohydrochlorin + NADH + 2 H(+)</text>
        <dbReference type="Rhea" id="RHEA:15613"/>
        <dbReference type="ChEBI" id="CHEBI:15378"/>
        <dbReference type="ChEBI" id="CHEBI:57540"/>
        <dbReference type="ChEBI" id="CHEBI:57945"/>
        <dbReference type="ChEBI" id="CHEBI:58351"/>
        <dbReference type="ChEBI" id="CHEBI:58827"/>
        <dbReference type="EC" id="1.3.1.76"/>
    </reaction>
</comment>
<dbReference type="Gene3D" id="3.40.1010.10">
    <property type="entry name" value="Cobalt-precorrin-4 Transmethylase, Domain 1"/>
    <property type="match status" value="1"/>
</dbReference>
<dbReference type="AlphaFoldDB" id="A0A917FIP7"/>
<evidence type="ECO:0000256" key="7">
    <source>
        <dbReference type="ARBA" id="ARBA00023002"/>
    </source>
</evidence>
<dbReference type="PANTHER" id="PTHR45790:SF3">
    <property type="entry name" value="S-ADENOSYL-L-METHIONINE-DEPENDENT UROPORPHYRINOGEN III METHYLTRANSFERASE, CHLOROPLASTIC"/>
    <property type="match status" value="1"/>
</dbReference>
<name>A0A917FIP7_9HYPH</name>
<dbReference type="Gene3D" id="3.30.950.10">
    <property type="entry name" value="Methyltransferase, Cobalt-precorrin-4 Transmethylase, Domain 2"/>
    <property type="match status" value="1"/>
</dbReference>
<dbReference type="Gene3D" id="3.40.50.720">
    <property type="entry name" value="NAD(P)-binding Rossmann-like Domain"/>
    <property type="match status" value="1"/>
</dbReference>
<evidence type="ECO:0000256" key="13">
    <source>
        <dbReference type="ARBA" id="ARBA00047561"/>
    </source>
</evidence>
<keyword evidence="5" id="KW-0808">Transferase</keyword>
<comment type="similarity">
    <text evidence="2">Belongs to the precorrin methyltransferase family.</text>
</comment>
<dbReference type="Pfam" id="PF13241">
    <property type="entry name" value="NAD_binding_7"/>
    <property type="match status" value="1"/>
</dbReference>
<dbReference type="FunFam" id="3.40.1010.10:FF:000001">
    <property type="entry name" value="Siroheme synthase"/>
    <property type="match status" value="1"/>
</dbReference>
<evidence type="ECO:0000256" key="6">
    <source>
        <dbReference type="ARBA" id="ARBA00022691"/>
    </source>
</evidence>
<dbReference type="InterPro" id="IPR014777">
    <property type="entry name" value="4pyrrole_Mease_sub1"/>
</dbReference>
<dbReference type="Gene3D" id="3.30.160.110">
    <property type="entry name" value="Siroheme synthase, domain 2"/>
    <property type="match status" value="1"/>
</dbReference>
<dbReference type="GO" id="GO:0004851">
    <property type="term" value="F:uroporphyrin-III C-methyltransferase activity"/>
    <property type="evidence" value="ECO:0007669"/>
    <property type="project" value="InterPro"/>
</dbReference>
<dbReference type="InterPro" id="IPR003043">
    <property type="entry name" value="Uropor_MeTrfase_CS"/>
</dbReference>
<dbReference type="InterPro" id="IPR035996">
    <property type="entry name" value="4pyrrol_Methylase_sf"/>
</dbReference>
<sequence length="499" mass="52347">MSAASTPQPEDRAPRVREGGRMEKLARLPVFFGLHGRRVLVAGGSEAAVWKAELLSAAGARVEVIAPEICEGMWHLAGSAPDGHIAIHKRPWSAEDLEGAALAIGDAETDEQAAWFAAAARAAGVPVNVIDKPAHCDFAFGAIVNRSPLVVGISTDGAAPVFGQAIRAKIEALLPQGFRAWAQAAQVWRGTVSALGLSFQNRRRFWEGFAARAMAEPNRQPDEADRAALLAEVEAASGAPDVGSVVLVGAGPGDPELLTLKAVRALQSADVVLYDDLVSEAVLDFARREAKKMLVGKTGYGPSCKQDDINALMVQLAREGRRVVRLKGGEAMIFGRAGEEIAACHAAGVRVEVVPGISAPQGAASRLVASLTHRDHARRLQFVTAHARDGKLPRDLDFKALADRTATTVVYMPRRTLPDLLAELTAAGIDAATPAVAVFSVTRADEQVVWATVAGLPEAVAAAVDEGATGPCLVIYGHALSAAEGAKALLAPEARTAQM</sequence>
<dbReference type="InterPro" id="IPR050161">
    <property type="entry name" value="Siro_Cobalamin_biosynth"/>
</dbReference>
<protein>
    <submittedName>
        <fullName evidence="16">Siroheme synthase</fullName>
    </submittedName>
</protein>
<dbReference type="EMBL" id="BMCT01000008">
    <property type="protein sequence ID" value="GGF81633.1"/>
    <property type="molecule type" value="Genomic_DNA"/>
</dbReference>
<dbReference type="SUPFAM" id="SSF51735">
    <property type="entry name" value="NAD(P)-binding Rossmann-fold domains"/>
    <property type="match status" value="1"/>
</dbReference>
<keyword evidence="9" id="KW-0456">Lyase</keyword>
<feature type="active site" description="Proton donor" evidence="14">
    <location>
        <position position="297"/>
    </location>
</feature>
<evidence type="ECO:0000256" key="11">
    <source>
        <dbReference type="ARBA" id="ARBA00023268"/>
    </source>
</evidence>
<evidence type="ECO:0000256" key="4">
    <source>
        <dbReference type="ARBA" id="ARBA00022603"/>
    </source>
</evidence>
<dbReference type="NCBIfam" id="TIGR01469">
    <property type="entry name" value="cobA_cysG_Cterm"/>
    <property type="match status" value="1"/>
</dbReference>
<evidence type="ECO:0000256" key="5">
    <source>
        <dbReference type="ARBA" id="ARBA00022679"/>
    </source>
</evidence>
<comment type="pathway">
    <text evidence="1">Porphyrin-containing compound metabolism; siroheme biosynthesis; sirohydrochlorin from precorrin-2: step 1/1.</text>
</comment>
<comment type="pathway">
    <text evidence="12">Porphyrin-containing compound metabolism; siroheme biosynthesis; precorrin-2 from uroporphyrinogen III: step 1/1.</text>
</comment>
<evidence type="ECO:0000313" key="16">
    <source>
        <dbReference type="EMBL" id="GGF81633.1"/>
    </source>
</evidence>
<dbReference type="InterPro" id="IPR006367">
    <property type="entry name" value="Sirohaem_synthase_N"/>
</dbReference>
<gene>
    <name evidence="16" type="primary">cysG</name>
    <name evidence="16" type="ORF">GCM10007301_47180</name>
</gene>
<dbReference type="NCBIfam" id="NF007922">
    <property type="entry name" value="PRK10637.1"/>
    <property type="match status" value="1"/>
</dbReference>
<evidence type="ECO:0000256" key="10">
    <source>
        <dbReference type="ARBA" id="ARBA00023244"/>
    </source>
</evidence>
<dbReference type="InterPro" id="IPR006366">
    <property type="entry name" value="CobA/CysG_C"/>
</dbReference>
<keyword evidence="17" id="KW-1185">Reference proteome</keyword>
<evidence type="ECO:0000256" key="2">
    <source>
        <dbReference type="ARBA" id="ARBA00005879"/>
    </source>
</evidence>
<dbReference type="InterPro" id="IPR014776">
    <property type="entry name" value="4pyrrole_Mease_sub2"/>
</dbReference>
<dbReference type="GO" id="GO:0019354">
    <property type="term" value="P:siroheme biosynthetic process"/>
    <property type="evidence" value="ECO:0007669"/>
    <property type="project" value="InterPro"/>
</dbReference>
<comment type="caution">
    <text evidence="16">The sequence shown here is derived from an EMBL/GenBank/DDBJ whole genome shotgun (WGS) entry which is preliminary data.</text>
</comment>
<dbReference type="GO" id="GO:0009236">
    <property type="term" value="P:cobalamin biosynthetic process"/>
    <property type="evidence" value="ECO:0007669"/>
    <property type="project" value="UniProtKB-KW"/>
</dbReference>
<dbReference type="InterPro" id="IPR012409">
    <property type="entry name" value="Sirohaem_synth"/>
</dbReference>
<keyword evidence="8" id="KW-0520">NAD</keyword>
<evidence type="ECO:0000259" key="15">
    <source>
        <dbReference type="Pfam" id="PF00590"/>
    </source>
</evidence>
<keyword evidence="7" id="KW-0560">Oxidoreductase</keyword>
<feature type="domain" description="Tetrapyrrole methylase" evidence="15">
    <location>
        <begin position="245"/>
        <end position="454"/>
    </location>
</feature>
<dbReference type="SUPFAM" id="SSF53790">
    <property type="entry name" value="Tetrapyrrole methylase"/>
    <property type="match status" value="1"/>
</dbReference>
<dbReference type="GO" id="GO:0051266">
    <property type="term" value="F:sirohydrochlorin ferrochelatase activity"/>
    <property type="evidence" value="ECO:0007669"/>
    <property type="project" value="InterPro"/>
</dbReference>
<evidence type="ECO:0000256" key="14">
    <source>
        <dbReference type="PIRSR" id="PIRSR036426-1"/>
    </source>
</evidence>
<reference evidence="16" key="2">
    <citation type="submission" date="2020-09" db="EMBL/GenBank/DDBJ databases">
        <authorList>
            <person name="Sun Q."/>
            <person name="Sedlacek I."/>
        </authorList>
    </citation>
    <scope>NUCLEOTIDE SEQUENCE</scope>
    <source>
        <strain evidence="16">CCM 7897</strain>
    </source>
</reference>
<dbReference type="GO" id="GO:0051287">
    <property type="term" value="F:NAD binding"/>
    <property type="evidence" value="ECO:0007669"/>
    <property type="project" value="InterPro"/>
</dbReference>
<reference evidence="16" key="1">
    <citation type="journal article" date="2014" name="Int. J. Syst. Evol. Microbiol.">
        <title>Complete genome sequence of Corynebacterium casei LMG S-19264T (=DSM 44701T), isolated from a smear-ripened cheese.</title>
        <authorList>
            <consortium name="US DOE Joint Genome Institute (JGI-PGF)"/>
            <person name="Walter F."/>
            <person name="Albersmeier A."/>
            <person name="Kalinowski J."/>
            <person name="Ruckert C."/>
        </authorList>
    </citation>
    <scope>NUCLEOTIDE SEQUENCE</scope>
    <source>
        <strain evidence="16">CCM 7897</strain>
    </source>
</reference>
<accession>A0A917FIP7</accession>
<evidence type="ECO:0000256" key="9">
    <source>
        <dbReference type="ARBA" id="ARBA00023239"/>
    </source>
</evidence>
<dbReference type="GO" id="GO:0032259">
    <property type="term" value="P:methylation"/>
    <property type="evidence" value="ECO:0007669"/>
    <property type="project" value="UniProtKB-KW"/>
</dbReference>
<dbReference type="NCBIfam" id="NF004790">
    <property type="entry name" value="PRK06136.1"/>
    <property type="match status" value="1"/>
</dbReference>
<keyword evidence="11" id="KW-0511">Multifunctional enzyme</keyword>
<dbReference type="RefSeq" id="WP_244644625.1">
    <property type="nucleotide sequence ID" value="NZ_BMCT01000008.1"/>
</dbReference>
<organism evidence="16 17">
    <name type="scientific">Azorhizobium oxalatiphilum</name>
    <dbReference type="NCBI Taxonomy" id="980631"/>
    <lineage>
        <taxon>Bacteria</taxon>
        <taxon>Pseudomonadati</taxon>
        <taxon>Pseudomonadota</taxon>
        <taxon>Alphaproteobacteria</taxon>
        <taxon>Hyphomicrobiales</taxon>
        <taxon>Xanthobacteraceae</taxon>
        <taxon>Azorhizobium</taxon>
    </lineage>
</organism>
<dbReference type="InterPro" id="IPR000878">
    <property type="entry name" value="4pyrrol_Mease"/>
</dbReference>
<keyword evidence="10" id="KW-0627">Porphyrin biosynthesis</keyword>
<evidence type="ECO:0000256" key="1">
    <source>
        <dbReference type="ARBA" id="ARBA00005010"/>
    </source>
</evidence>
<dbReference type="PROSITE" id="PS00839">
    <property type="entry name" value="SUMT_1"/>
    <property type="match status" value="1"/>
</dbReference>
<dbReference type="CDD" id="cd11642">
    <property type="entry name" value="SUMT"/>
    <property type="match status" value="1"/>
</dbReference>
<evidence type="ECO:0000256" key="8">
    <source>
        <dbReference type="ARBA" id="ARBA00023027"/>
    </source>
</evidence>
<dbReference type="Proteomes" id="UP000606044">
    <property type="component" value="Unassembled WGS sequence"/>
</dbReference>
<dbReference type="PIRSF" id="PIRSF036426">
    <property type="entry name" value="Sirohaem_synth"/>
    <property type="match status" value="1"/>
</dbReference>
<evidence type="ECO:0000313" key="17">
    <source>
        <dbReference type="Proteomes" id="UP000606044"/>
    </source>
</evidence>
<keyword evidence="6" id="KW-0949">S-adenosyl-L-methionine</keyword>
<keyword evidence="3" id="KW-0169">Cobalamin biosynthesis</keyword>